<protein>
    <recommendedName>
        <fullName evidence="5">DZIP3-like HEPN domain-containing protein</fullName>
    </recommendedName>
</protein>
<dbReference type="EMBL" id="JARBDR010000923">
    <property type="protein sequence ID" value="KAJ8297589.1"/>
    <property type="molecule type" value="Genomic_DNA"/>
</dbReference>
<proteinExistence type="predicted"/>
<evidence type="ECO:0000313" key="4">
    <source>
        <dbReference type="Proteomes" id="UP001217089"/>
    </source>
</evidence>
<feature type="domain" description="DZIP3-like HEPN" evidence="1">
    <location>
        <begin position="31"/>
        <end position="174"/>
    </location>
</feature>
<dbReference type="Pfam" id="PF18738">
    <property type="entry name" value="HEPN_DZIP3"/>
    <property type="match status" value="1"/>
</dbReference>
<organism evidence="3 4">
    <name type="scientific">Tegillarca granosa</name>
    <name type="common">Malaysian cockle</name>
    <name type="synonym">Anadara granosa</name>
    <dbReference type="NCBI Taxonomy" id="220873"/>
    <lineage>
        <taxon>Eukaryota</taxon>
        <taxon>Metazoa</taxon>
        <taxon>Spiralia</taxon>
        <taxon>Lophotrochozoa</taxon>
        <taxon>Mollusca</taxon>
        <taxon>Bivalvia</taxon>
        <taxon>Autobranchia</taxon>
        <taxon>Pteriomorphia</taxon>
        <taxon>Arcoida</taxon>
        <taxon>Arcoidea</taxon>
        <taxon>Arcidae</taxon>
        <taxon>Tegillarca</taxon>
    </lineage>
</organism>
<name>A0ABQ9DWF1_TEGGR</name>
<evidence type="ECO:0000259" key="1">
    <source>
        <dbReference type="Pfam" id="PF18738"/>
    </source>
</evidence>
<dbReference type="Proteomes" id="UP001217089">
    <property type="component" value="Unassembled WGS sequence"/>
</dbReference>
<comment type="caution">
    <text evidence="3">The sequence shown here is derived from an EMBL/GenBank/DDBJ whole genome shotgun (WGS) entry which is preliminary data.</text>
</comment>
<dbReference type="InterPro" id="IPR041249">
    <property type="entry name" value="HEPN_DZIP3"/>
</dbReference>
<accession>A0ABQ9DWF1</accession>
<evidence type="ECO:0008006" key="5">
    <source>
        <dbReference type="Google" id="ProtNLM"/>
    </source>
</evidence>
<dbReference type="InterPro" id="IPR049050">
    <property type="entry name" value="nSTAND3"/>
</dbReference>
<reference evidence="3 4" key="1">
    <citation type="submission" date="2022-12" db="EMBL/GenBank/DDBJ databases">
        <title>Chromosome-level genome of Tegillarca granosa.</title>
        <authorList>
            <person name="Kim J."/>
        </authorList>
    </citation>
    <scope>NUCLEOTIDE SEQUENCE [LARGE SCALE GENOMIC DNA]</scope>
    <source>
        <strain evidence="3">Teg-2019</strain>
        <tissue evidence="3">Adductor muscle</tissue>
    </source>
</reference>
<dbReference type="Pfam" id="PF20720">
    <property type="entry name" value="nSTAND3"/>
    <property type="match status" value="1"/>
</dbReference>
<evidence type="ECO:0000313" key="3">
    <source>
        <dbReference type="EMBL" id="KAJ8297589.1"/>
    </source>
</evidence>
<evidence type="ECO:0000259" key="2">
    <source>
        <dbReference type="Pfam" id="PF20720"/>
    </source>
</evidence>
<keyword evidence="4" id="KW-1185">Reference proteome</keyword>
<feature type="domain" description="Novel STAND NTPase 3" evidence="2">
    <location>
        <begin position="181"/>
        <end position="305"/>
    </location>
</feature>
<sequence>MATAPDVSFNKEKSNYLRLCRAIIDLGTEVLRQILSQNVTPNNIKQAVKKLKLKLLQQQKTALSTINGDYSNLDISFLYTLIRGLCTNQKPTRGWDPPYPPTATEVSLGDDVERIHFLRNYLYAHVDQISVSDITFQEHWKELEELMSRMDGLFGGNFRQSLLTVQTDTMDLETIKKGCYEGKSAIAHHIATDLQNQDYDIVPVESIEDLQWSWKQGSKQVFVLDDIFGVLFFALFMTTNWLQVSLILEMKVEKQRNDVKILLNVVVYQGTYVLKESEFYKLTHTIIYDVVVSTLTSEFQSSMLKHCSSQFINQKVCLSFAQLTNDRIHPFIVLDEIRKQEWLDRLVLDMTRGNYLDVFFNTCLKDESIEELFLNTWEKSQFGNNNFLKVLHRSKNTQNSDTSDELPLYLSMFNFDNYMTTDTSVPYDSLIVIAALFGNKNGIRTLFRSV</sequence>
<gene>
    <name evidence="3" type="ORF">KUTeg_024120</name>
</gene>